<organism evidence="1">
    <name type="scientific">Anguilla anguilla</name>
    <name type="common">European freshwater eel</name>
    <name type="synonym">Muraena anguilla</name>
    <dbReference type="NCBI Taxonomy" id="7936"/>
    <lineage>
        <taxon>Eukaryota</taxon>
        <taxon>Metazoa</taxon>
        <taxon>Chordata</taxon>
        <taxon>Craniata</taxon>
        <taxon>Vertebrata</taxon>
        <taxon>Euteleostomi</taxon>
        <taxon>Actinopterygii</taxon>
        <taxon>Neopterygii</taxon>
        <taxon>Teleostei</taxon>
        <taxon>Anguilliformes</taxon>
        <taxon>Anguillidae</taxon>
        <taxon>Anguilla</taxon>
    </lineage>
</organism>
<name>A0A0E9QIM1_ANGAN</name>
<protein>
    <submittedName>
        <fullName evidence="1">Uncharacterized protein</fullName>
    </submittedName>
</protein>
<proteinExistence type="predicted"/>
<dbReference type="EMBL" id="GBXM01092654">
    <property type="protein sequence ID" value="JAH15923.1"/>
    <property type="molecule type" value="Transcribed_RNA"/>
</dbReference>
<reference evidence="1" key="1">
    <citation type="submission" date="2014-11" db="EMBL/GenBank/DDBJ databases">
        <authorList>
            <person name="Amaro Gonzalez C."/>
        </authorList>
    </citation>
    <scope>NUCLEOTIDE SEQUENCE</scope>
</reference>
<evidence type="ECO:0000313" key="1">
    <source>
        <dbReference type="EMBL" id="JAH15923.1"/>
    </source>
</evidence>
<sequence length="75" mass="8672">MGFVCTANLGTVVKPTHLCWKKSRKSWLKSDWDSNVTPVSLQLPMYKVQLYEYKCNVTVFILSKDKPYLNDDSVL</sequence>
<reference evidence="1" key="2">
    <citation type="journal article" date="2015" name="Fish Shellfish Immunol.">
        <title>Early steps in the European eel (Anguilla anguilla)-Vibrio vulnificus interaction in the gills: Role of the RtxA13 toxin.</title>
        <authorList>
            <person name="Callol A."/>
            <person name="Pajuelo D."/>
            <person name="Ebbesson L."/>
            <person name="Teles M."/>
            <person name="MacKenzie S."/>
            <person name="Amaro C."/>
        </authorList>
    </citation>
    <scope>NUCLEOTIDE SEQUENCE</scope>
</reference>
<accession>A0A0E9QIM1</accession>
<dbReference type="AlphaFoldDB" id="A0A0E9QIM1"/>